<reference evidence="1 2" key="1">
    <citation type="journal article" date="2019" name="J Genomics">
        <title>The Draft Genome of a Hydrogen-producing Cyanobacterium, Arthrospira platensis NIES-46.</title>
        <authorList>
            <person name="Suzuki S."/>
            <person name="Yamaguchi H."/>
            <person name="Kawachi M."/>
        </authorList>
    </citation>
    <scope>NUCLEOTIDE SEQUENCE [LARGE SCALE GENOMIC DNA]</scope>
    <source>
        <strain evidence="1 2">NIES-46</strain>
    </source>
</reference>
<dbReference type="Gene3D" id="3.40.50.1010">
    <property type="entry name" value="5'-nuclease"/>
    <property type="match status" value="1"/>
</dbReference>
<dbReference type="Proteomes" id="UP000326169">
    <property type="component" value="Unassembled WGS sequence"/>
</dbReference>
<dbReference type="EMBL" id="BIMW01000041">
    <property type="protein sequence ID" value="GCE92832.1"/>
    <property type="molecule type" value="Genomic_DNA"/>
</dbReference>
<proteinExistence type="predicted"/>
<organism evidence="1 2">
    <name type="scientific">Limnospira platensis NIES-46</name>
    <dbReference type="NCBI Taxonomy" id="1236695"/>
    <lineage>
        <taxon>Bacteria</taxon>
        <taxon>Bacillati</taxon>
        <taxon>Cyanobacteriota</taxon>
        <taxon>Cyanophyceae</taxon>
        <taxon>Oscillatoriophycideae</taxon>
        <taxon>Oscillatoriales</taxon>
        <taxon>Sirenicapillariaceae</taxon>
        <taxon>Limnospira</taxon>
    </lineage>
</organism>
<evidence type="ECO:0000313" key="2">
    <source>
        <dbReference type="Proteomes" id="UP000326169"/>
    </source>
</evidence>
<accession>A0A5M3T2M7</accession>
<comment type="caution">
    <text evidence="1">The sequence shown here is derived from an EMBL/GenBank/DDBJ whole genome shotgun (WGS) entry which is preliminary data.</text>
</comment>
<protein>
    <submittedName>
        <fullName evidence="1">PilT protein-like</fullName>
    </submittedName>
</protein>
<evidence type="ECO:0000313" key="1">
    <source>
        <dbReference type="EMBL" id="GCE92832.1"/>
    </source>
</evidence>
<dbReference type="GeneID" id="301686014"/>
<gene>
    <name evidence="1" type="ORF">NIES46_08750</name>
</gene>
<name>A0A5M3T2M7_LIMPL</name>
<sequence>MSNVIMDASAILAFLNQESGSEQITDLIDNATISTINLSEVIAKLA</sequence>
<keyword evidence="2" id="KW-1185">Reference proteome</keyword>
<dbReference type="RefSeq" id="WP_008056147.1">
    <property type="nucleotide sequence ID" value="NZ_BIMW01000041.1"/>
</dbReference>